<protein>
    <recommendedName>
        <fullName evidence="2">GP-PDE domain-containing protein</fullName>
    </recommendedName>
</protein>
<dbReference type="InterPro" id="IPR017946">
    <property type="entry name" value="PLC-like_Pdiesterase_TIM-brl"/>
</dbReference>
<dbReference type="Pfam" id="PF03009">
    <property type="entry name" value="GDPD"/>
    <property type="match status" value="1"/>
</dbReference>
<dbReference type="SUPFAM" id="SSF51695">
    <property type="entry name" value="PLC-like phosphodiesterases"/>
    <property type="match status" value="1"/>
</dbReference>
<evidence type="ECO:0000313" key="3">
    <source>
        <dbReference type="EnsemblMetazoa" id="CLYHEMP010551.1"/>
    </source>
</evidence>
<dbReference type="Gene3D" id="3.20.20.190">
    <property type="entry name" value="Phosphatidylinositol (PI) phosphodiesterase"/>
    <property type="match status" value="1"/>
</dbReference>
<dbReference type="EnsemblMetazoa" id="CLYHEMT010551.1">
    <property type="protein sequence ID" value="CLYHEMP010551.1"/>
    <property type="gene ID" value="CLYHEMG010551"/>
</dbReference>
<evidence type="ECO:0000313" key="4">
    <source>
        <dbReference type="Proteomes" id="UP000594262"/>
    </source>
</evidence>
<dbReference type="PANTHER" id="PTHR46211:SF14">
    <property type="entry name" value="GLYCEROPHOSPHODIESTER PHOSPHODIESTERASE"/>
    <property type="match status" value="1"/>
</dbReference>
<feature type="chain" id="PRO_5029560447" description="GP-PDE domain-containing protein" evidence="1">
    <location>
        <begin position="20"/>
        <end position="378"/>
    </location>
</feature>
<dbReference type="PROSITE" id="PS51704">
    <property type="entry name" value="GP_PDE"/>
    <property type="match status" value="1"/>
</dbReference>
<accession>A0A7M5V6P9</accession>
<evidence type="ECO:0000256" key="1">
    <source>
        <dbReference type="SAM" id="SignalP"/>
    </source>
</evidence>
<dbReference type="Proteomes" id="UP000594262">
    <property type="component" value="Unplaced"/>
</dbReference>
<feature type="domain" description="GP-PDE" evidence="2">
    <location>
        <begin position="46"/>
        <end position="314"/>
    </location>
</feature>
<evidence type="ECO:0000259" key="2">
    <source>
        <dbReference type="PROSITE" id="PS51704"/>
    </source>
</evidence>
<dbReference type="PANTHER" id="PTHR46211">
    <property type="entry name" value="GLYCEROPHOSPHORYL DIESTER PHOSPHODIESTERASE"/>
    <property type="match status" value="1"/>
</dbReference>
<dbReference type="AlphaFoldDB" id="A0A7M5V6P9"/>
<dbReference type="GO" id="GO:0008081">
    <property type="term" value="F:phosphoric diester hydrolase activity"/>
    <property type="evidence" value="ECO:0007669"/>
    <property type="project" value="InterPro"/>
</dbReference>
<dbReference type="GO" id="GO:0006629">
    <property type="term" value="P:lipid metabolic process"/>
    <property type="evidence" value="ECO:0007669"/>
    <property type="project" value="InterPro"/>
</dbReference>
<organism evidence="3 4">
    <name type="scientific">Clytia hemisphaerica</name>
    <dbReference type="NCBI Taxonomy" id="252671"/>
    <lineage>
        <taxon>Eukaryota</taxon>
        <taxon>Metazoa</taxon>
        <taxon>Cnidaria</taxon>
        <taxon>Hydrozoa</taxon>
        <taxon>Hydroidolina</taxon>
        <taxon>Leptothecata</taxon>
        <taxon>Obeliida</taxon>
        <taxon>Clytiidae</taxon>
        <taxon>Clytia</taxon>
    </lineage>
</organism>
<feature type="signal peptide" evidence="1">
    <location>
        <begin position="1"/>
        <end position="19"/>
    </location>
</feature>
<keyword evidence="1" id="KW-0732">Signal</keyword>
<dbReference type="GeneID" id="136805775"/>
<sequence length="378" mass="43285">MTMKIIFVLFTCFIYEASTIQLPSSCPDLPFHDIPTDHLFHKKVKPLVIAHRGLPKEYQENTYDGIIASLDSHADGFELDIYKTKDDQLVVFHDDNTMRMTGVSKVVYNSTYQELLELNITDTIVKGGNTYTFGKKRKIPLLEDILKVTSKHDILHYLEMKPSEPLRPHELQLAKDTARLVAQIIEKMGLVKKAIIVSFDFRKVKVVKAINPNITVGTLFSQKFADKPKSRYLEMKELGNLEQCVKDGPEDTLEFFKFVLQSGLFFKQAGSSSFDCDIKLYNNPKYLNKTLPTLRQNYSRTVSTGFYTIYSMGKTEEQHLIDERKALQLIKQGGGQRFITDDVKRARSLLGKSSSAGTILKMNSFIICLNFFVFQFHF</sequence>
<proteinExistence type="predicted"/>
<reference evidence="3" key="1">
    <citation type="submission" date="2021-01" db="UniProtKB">
        <authorList>
            <consortium name="EnsemblMetazoa"/>
        </authorList>
    </citation>
    <scope>IDENTIFICATION</scope>
</reference>
<name>A0A7M5V6P9_9CNID</name>
<dbReference type="InterPro" id="IPR030395">
    <property type="entry name" value="GP_PDE_dom"/>
</dbReference>
<dbReference type="RefSeq" id="XP_066918432.1">
    <property type="nucleotide sequence ID" value="XM_067062331.1"/>
</dbReference>
<dbReference type="OrthoDB" id="197419at2759"/>
<keyword evidence="4" id="KW-1185">Reference proteome</keyword>